<accession>A0A2N1IMH4</accession>
<feature type="transmembrane region" description="Helical" evidence="3">
    <location>
        <begin position="368"/>
        <end position="390"/>
    </location>
</feature>
<dbReference type="Proteomes" id="UP000233399">
    <property type="component" value="Unassembled WGS sequence"/>
</dbReference>
<feature type="transmembrane region" description="Helical" evidence="3">
    <location>
        <begin position="463"/>
        <end position="485"/>
    </location>
</feature>
<proteinExistence type="predicted"/>
<evidence type="ECO:0000313" key="5">
    <source>
        <dbReference type="EMBL" id="PKI19441.1"/>
    </source>
</evidence>
<evidence type="ECO:0000256" key="3">
    <source>
        <dbReference type="SAM" id="Phobius"/>
    </source>
</evidence>
<dbReference type="NCBIfam" id="TIGR01760">
    <property type="entry name" value="tape_meas_TP901"/>
    <property type="match status" value="1"/>
</dbReference>
<feature type="transmembrane region" description="Helical" evidence="3">
    <location>
        <begin position="428"/>
        <end position="451"/>
    </location>
</feature>
<feature type="region of interest" description="Disordered" evidence="2">
    <location>
        <begin position="799"/>
        <end position="825"/>
    </location>
</feature>
<evidence type="ECO:0000256" key="1">
    <source>
        <dbReference type="ARBA" id="ARBA00022612"/>
    </source>
</evidence>
<dbReference type="PANTHER" id="PTHR37813:SF1">
    <property type="entry name" value="FELS-2 PROPHAGE PROTEIN"/>
    <property type="match status" value="1"/>
</dbReference>
<dbReference type="EMBL" id="PJCG01000061">
    <property type="protein sequence ID" value="PKI19441.1"/>
    <property type="molecule type" value="Genomic_DNA"/>
</dbReference>
<keyword evidence="3" id="KW-0812">Transmembrane</keyword>
<name>A0A2N1IMH4_9PSED</name>
<evidence type="ECO:0000256" key="2">
    <source>
        <dbReference type="SAM" id="MobiDB-lite"/>
    </source>
</evidence>
<dbReference type="PANTHER" id="PTHR37813">
    <property type="entry name" value="FELS-2 PROPHAGE PROTEIN"/>
    <property type="match status" value="1"/>
</dbReference>
<gene>
    <name evidence="5" type="ORF">CXB65_23280</name>
</gene>
<keyword evidence="3" id="KW-0472">Membrane</keyword>
<protein>
    <submittedName>
        <fullName evidence="5">Phage tail tape measure protein</fullName>
    </submittedName>
</protein>
<dbReference type="InterPro" id="IPR010090">
    <property type="entry name" value="Phage_tape_meas"/>
</dbReference>
<reference evidence="5 6" key="1">
    <citation type="submission" date="2017-12" db="EMBL/GenBank/DDBJ databases">
        <title>Isolation and characterization of an aerobic denitrifying Pseudomonas monteilii CY06 from aquaculture ponds.</title>
        <authorList>
            <person name="Ma Q."/>
            <person name="Cai Y."/>
            <person name="He Z."/>
        </authorList>
    </citation>
    <scope>NUCLEOTIDE SEQUENCE [LARGE SCALE GENOMIC DNA]</scope>
    <source>
        <strain evidence="5 6">CY06</strain>
    </source>
</reference>
<dbReference type="RefSeq" id="WP_101196709.1">
    <property type="nucleotide sequence ID" value="NZ_PJCG01000061.1"/>
</dbReference>
<dbReference type="AlphaFoldDB" id="A0A2N1IMH4"/>
<organism evidence="5 6">
    <name type="scientific">Pseudomonas monteilii</name>
    <dbReference type="NCBI Taxonomy" id="76759"/>
    <lineage>
        <taxon>Bacteria</taxon>
        <taxon>Pseudomonadati</taxon>
        <taxon>Pseudomonadota</taxon>
        <taxon>Gammaproteobacteria</taxon>
        <taxon>Pseudomonadales</taxon>
        <taxon>Pseudomonadaceae</taxon>
        <taxon>Pseudomonas</taxon>
    </lineage>
</organism>
<comment type="caution">
    <text evidence="5">The sequence shown here is derived from an EMBL/GenBank/DDBJ whole genome shotgun (WGS) entry which is preliminary data.</text>
</comment>
<feature type="transmembrane region" description="Helical" evidence="3">
    <location>
        <begin position="396"/>
        <end position="416"/>
    </location>
</feature>
<feature type="compositionally biased region" description="Polar residues" evidence="2">
    <location>
        <begin position="802"/>
        <end position="813"/>
    </location>
</feature>
<feature type="transmembrane region" description="Helical" evidence="3">
    <location>
        <begin position="506"/>
        <end position="526"/>
    </location>
</feature>
<feature type="domain" description="Phage tail tape measure protein" evidence="4">
    <location>
        <begin position="92"/>
        <end position="294"/>
    </location>
</feature>
<sequence length="825" mass="86822">MADKFQLKALITGVDKLSPVLSGVRKNAAMLRKQLNSSGLGKITFGEALQGGAIAAPFVMGVRAAMGFESAMADVKKVVNFETPAQFKAMSDDVLGLSERLPMAAEGIAQIVAAGGQSGIAREELNRFAEDAVKMGVAFDQSAGEAGQMMAKWRTAFKMNQTEVVTLADQINYLGNTGAASTGQISNILTAIGPLGEVAGVSAAQLAAMGSTLAGVGIAQDVAATGIKNFMLTLTAGTAATKSQKEAYKALRLDANELAKGMQSDSEGTINRVLQTLAQVEKSKQAAVLTNLFGKESVGAIAPLLTSLATLQKNFKSIGDETQYAGSMNSEYAARAATTQNAMQLLQNRVTRLGITVGSMLLPPLNDFMATVGPIVSGVSSLAAAHPWLIKGVLGAAVGFTVLRLATAGATAALAMMNGVASMSPIGIVVRGIAIAAGVLIANWSTVAPYFQEVWDKIKGPAMALWGWMKTAFAWSPIGLIVANWEPLSRYFVALWDEIKGPAMTVWGGMKTAFAWTPLGQIIANWQPLGRFFASLWGLVKALSVPFMGYLRTMFDYSPLGLIINHWGPISGFFGGVWEAIKALSVPFLDFLKTLFDWSPLGLLVKHWEPITAYFKGLWDKLRPIVEPMMKFLGFSSEGGVIEAATNKVNAWTEQQKARNGAGQPAPGALVRPIAEPVQLMPEATSAASLLRAPGLAPERPLLRLVPSPVSMPAALSAEQLGAQAKESYAKGLTQAEALKQAESAVVQRPGLTSVPASAPGGLPASRGSLVQQSAAANKTQLEGSMVVRFDNAPQGMRVEQGESNQPGLQVTPQVGYRSLGRGAG</sequence>
<keyword evidence="1" id="KW-1188">Viral release from host cell</keyword>
<evidence type="ECO:0000259" key="4">
    <source>
        <dbReference type="Pfam" id="PF10145"/>
    </source>
</evidence>
<dbReference type="Pfam" id="PF10145">
    <property type="entry name" value="PhageMin_Tail"/>
    <property type="match status" value="1"/>
</dbReference>
<evidence type="ECO:0000313" key="6">
    <source>
        <dbReference type="Proteomes" id="UP000233399"/>
    </source>
</evidence>
<feature type="transmembrane region" description="Helical" evidence="3">
    <location>
        <begin position="532"/>
        <end position="551"/>
    </location>
</feature>
<keyword evidence="3" id="KW-1133">Transmembrane helix</keyword>